<feature type="domain" description="MurNAc-LAA" evidence="2">
    <location>
        <begin position="64"/>
        <end position="174"/>
    </location>
</feature>
<dbReference type="PANTHER" id="PTHR30404">
    <property type="entry name" value="N-ACETYLMURAMOYL-L-ALANINE AMIDASE"/>
    <property type="match status" value="1"/>
</dbReference>
<keyword evidence="1" id="KW-0378">Hydrolase</keyword>
<proteinExistence type="predicted"/>
<dbReference type="EMBL" id="JARMQG010000138">
    <property type="protein sequence ID" value="MED3563090.1"/>
    <property type="molecule type" value="Genomic_DNA"/>
</dbReference>
<dbReference type="Proteomes" id="UP001330749">
    <property type="component" value="Unassembled WGS sequence"/>
</dbReference>
<dbReference type="SMART" id="SM00646">
    <property type="entry name" value="Ami_3"/>
    <property type="match status" value="1"/>
</dbReference>
<dbReference type="Gene3D" id="3.40.630.40">
    <property type="entry name" value="Zn-dependent exopeptidases"/>
    <property type="match status" value="1"/>
</dbReference>
<dbReference type="Pfam" id="PF01520">
    <property type="entry name" value="Amidase_3"/>
    <property type="match status" value="1"/>
</dbReference>
<evidence type="ECO:0000313" key="4">
    <source>
        <dbReference type="Proteomes" id="UP001330749"/>
    </source>
</evidence>
<dbReference type="CDD" id="cd02696">
    <property type="entry name" value="MurNAc-LAA"/>
    <property type="match status" value="1"/>
</dbReference>
<name>A0ABU6NEE9_9BACI</name>
<dbReference type="PANTHER" id="PTHR30404:SF0">
    <property type="entry name" value="N-ACETYLMURAMOYL-L-ALANINE AMIDASE AMIC"/>
    <property type="match status" value="1"/>
</dbReference>
<evidence type="ECO:0000256" key="1">
    <source>
        <dbReference type="ARBA" id="ARBA00022801"/>
    </source>
</evidence>
<protein>
    <submittedName>
        <fullName evidence="3">N-acetylmuramoyl-L-alanine amidase</fullName>
    </submittedName>
</protein>
<dbReference type="RefSeq" id="WP_327968117.1">
    <property type="nucleotide sequence ID" value="NZ_JARMQG010000138.1"/>
</dbReference>
<organism evidence="3 4">
    <name type="scientific">Bacillus xiapuensis</name>
    <dbReference type="NCBI Taxonomy" id="2014075"/>
    <lineage>
        <taxon>Bacteria</taxon>
        <taxon>Bacillati</taxon>
        <taxon>Bacillota</taxon>
        <taxon>Bacilli</taxon>
        <taxon>Bacillales</taxon>
        <taxon>Bacillaceae</taxon>
        <taxon>Bacillus</taxon>
    </lineage>
</organism>
<keyword evidence="4" id="KW-1185">Reference proteome</keyword>
<comment type="caution">
    <text evidence="3">The sequence shown here is derived from an EMBL/GenBank/DDBJ whole genome shotgun (WGS) entry which is preliminary data.</text>
</comment>
<evidence type="ECO:0000259" key="2">
    <source>
        <dbReference type="SMART" id="SM00646"/>
    </source>
</evidence>
<accession>A0ABU6NEE9</accession>
<evidence type="ECO:0000313" key="3">
    <source>
        <dbReference type="EMBL" id="MED3563090.1"/>
    </source>
</evidence>
<sequence length="287" mass="31689">MVKIFVDPGHGGSDPGAVGIGLSEKDVTLKIAIRIRDILEDEYENATVKMSRTGDKTVSLEERTDMANAWGADFYLAVHINSGGGSGYEDYIHDLLSDNSRTAKLQQIIHKEVIKLNDLIDRGTKKANYHVLRESNMDAMLSENGFIDNGHDLAKMKDSDWINNVAQGHVNGLAKALNLQKVTKTAAASKRDSKQITSFSPSLKKESSNGKKILYLPASVDSWRIYPLNKDPIKKNALPDQLHPSKFSGLQYEILGETQSNVYIIQTKQLGKVQIYAGPETGAVIKY</sequence>
<reference evidence="3 4" key="1">
    <citation type="submission" date="2023-03" db="EMBL/GenBank/DDBJ databases">
        <title>Bacillus Genome Sequencing.</title>
        <authorList>
            <person name="Dunlap C."/>
        </authorList>
    </citation>
    <scope>NUCLEOTIDE SEQUENCE [LARGE SCALE GENOMIC DNA]</scope>
    <source>
        <strain evidence="3 4">B-14544</strain>
    </source>
</reference>
<dbReference type="InterPro" id="IPR002508">
    <property type="entry name" value="MurNAc-LAA_cat"/>
</dbReference>
<gene>
    <name evidence="3" type="ORF">P4447_11610</name>
</gene>
<dbReference type="InterPro" id="IPR050695">
    <property type="entry name" value="N-acetylmuramoyl_amidase_3"/>
</dbReference>
<dbReference type="SUPFAM" id="SSF53187">
    <property type="entry name" value="Zn-dependent exopeptidases"/>
    <property type="match status" value="1"/>
</dbReference>